<dbReference type="PANTHER" id="PTHR47481">
    <property type="match status" value="1"/>
</dbReference>
<dbReference type="Proteomes" id="UP000326396">
    <property type="component" value="Linkage Group LG4"/>
</dbReference>
<evidence type="ECO:0008006" key="4">
    <source>
        <dbReference type="Google" id="ProtNLM"/>
    </source>
</evidence>
<name>A0A5N6MVL9_9ASTR</name>
<feature type="compositionally biased region" description="Low complexity" evidence="1">
    <location>
        <begin position="226"/>
        <end position="236"/>
    </location>
</feature>
<gene>
    <name evidence="2" type="ORF">E3N88_26718</name>
</gene>
<dbReference type="AlphaFoldDB" id="A0A5N6MVL9"/>
<comment type="caution">
    <text evidence="2">The sequence shown here is derived from an EMBL/GenBank/DDBJ whole genome shotgun (WGS) entry which is preliminary data.</text>
</comment>
<dbReference type="InterPro" id="IPR036875">
    <property type="entry name" value="Znf_CCHC_sf"/>
</dbReference>
<evidence type="ECO:0000256" key="1">
    <source>
        <dbReference type="SAM" id="MobiDB-lite"/>
    </source>
</evidence>
<evidence type="ECO:0000313" key="2">
    <source>
        <dbReference type="EMBL" id="KAD4178127.1"/>
    </source>
</evidence>
<accession>A0A5N6MVL9</accession>
<protein>
    <recommendedName>
        <fullName evidence="4">Retrotransposon Copia-like N-terminal domain-containing protein</fullName>
    </recommendedName>
</protein>
<dbReference type="GO" id="GO:0008270">
    <property type="term" value="F:zinc ion binding"/>
    <property type="evidence" value="ECO:0007669"/>
    <property type="project" value="InterPro"/>
</dbReference>
<dbReference type="SUPFAM" id="SSF57756">
    <property type="entry name" value="Retrovirus zinc finger-like domains"/>
    <property type="match status" value="1"/>
</dbReference>
<dbReference type="GO" id="GO:0003676">
    <property type="term" value="F:nucleic acid binding"/>
    <property type="evidence" value="ECO:0007669"/>
    <property type="project" value="InterPro"/>
</dbReference>
<keyword evidence="3" id="KW-1185">Reference proteome</keyword>
<feature type="region of interest" description="Disordered" evidence="1">
    <location>
        <begin position="203"/>
        <end position="236"/>
    </location>
</feature>
<evidence type="ECO:0000313" key="3">
    <source>
        <dbReference type="Proteomes" id="UP000326396"/>
    </source>
</evidence>
<organism evidence="2 3">
    <name type="scientific">Mikania micrantha</name>
    <name type="common">bitter vine</name>
    <dbReference type="NCBI Taxonomy" id="192012"/>
    <lineage>
        <taxon>Eukaryota</taxon>
        <taxon>Viridiplantae</taxon>
        <taxon>Streptophyta</taxon>
        <taxon>Embryophyta</taxon>
        <taxon>Tracheophyta</taxon>
        <taxon>Spermatophyta</taxon>
        <taxon>Magnoliopsida</taxon>
        <taxon>eudicotyledons</taxon>
        <taxon>Gunneridae</taxon>
        <taxon>Pentapetalae</taxon>
        <taxon>asterids</taxon>
        <taxon>campanulids</taxon>
        <taxon>Asterales</taxon>
        <taxon>Asteraceae</taxon>
        <taxon>Asteroideae</taxon>
        <taxon>Heliantheae alliance</taxon>
        <taxon>Eupatorieae</taxon>
        <taxon>Mikania</taxon>
    </lineage>
</organism>
<dbReference type="OrthoDB" id="1912561at2759"/>
<sequence>MNLAFDHKGFNFKSQLIESFKSVVQLTASTHFNITLTSDNFPVWRKHVYSTLIGLDLVHFITGTKPTPAKFLDAEATKPNPDYYSWFRQDQIILAGLLGSCSPTIQPMIASADIAREAWERLSIADELALVENLVKDEDLMVHILCQLCDDFKNVAQSLRLLDSKLTFPVLFDKLVDFERELQQTNIVPPLMAIANFTQKHLRTNSRPAPDRRNMQSNFNNRPHHNQWSNGSNFNNGNRDNRTNIYCQYCNFAGHEAKECRKLARFLLENNVVTGNSMTQSKASPIANVATSSYMFDTGASNHVDPDRRIPVCDY</sequence>
<proteinExistence type="predicted"/>
<reference evidence="2 3" key="1">
    <citation type="submission" date="2019-05" db="EMBL/GenBank/DDBJ databases">
        <title>Mikania micrantha, genome provides insights into the molecular mechanism of rapid growth.</title>
        <authorList>
            <person name="Liu B."/>
        </authorList>
    </citation>
    <scope>NUCLEOTIDE SEQUENCE [LARGE SCALE GENOMIC DNA]</scope>
    <source>
        <strain evidence="2">NLD-2019</strain>
        <tissue evidence="2">Leaf</tissue>
    </source>
</reference>
<dbReference type="EMBL" id="SZYD01000014">
    <property type="protein sequence ID" value="KAD4178127.1"/>
    <property type="molecule type" value="Genomic_DNA"/>
</dbReference>
<dbReference type="PANTHER" id="PTHR47481:SF43">
    <property type="entry name" value="RETROTRANSPOSON COPIA-LIKE N-TERMINAL DOMAIN-CONTAINING PROTEIN"/>
    <property type="match status" value="1"/>
</dbReference>